<dbReference type="EMBL" id="AMZH03008840">
    <property type="protein sequence ID" value="RRT58109.1"/>
    <property type="molecule type" value="Genomic_DNA"/>
</dbReference>
<sequence length="55" mass="6452">MCLIQLWSHTMLPFLCINLLRMLTSVWSLTKHCMMSSLLTPHVSTTCFFKFFHAC</sequence>
<feature type="chain" id="PRO_5019445769" evidence="1">
    <location>
        <begin position="29"/>
        <end position="55"/>
    </location>
</feature>
<name>A0A426Z2A3_ENSVE</name>
<feature type="signal peptide" evidence="1">
    <location>
        <begin position="1"/>
        <end position="28"/>
    </location>
</feature>
<gene>
    <name evidence="2" type="ORF">B296_00046818</name>
</gene>
<reference evidence="2 3" key="1">
    <citation type="journal article" date="2014" name="Agronomy (Basel)">
        <title>A Draft Genome Sequence for Ensete ventricosum, the Drought-Tolerant Tree Against Hunger.</title>
        <authorList>
            <person name="Harrison J."/>
            <person name="Moore K.A."/>
            <person name="Paszkiewicz K."/>
            <person name="Jones T."/>
            <person name="Grant M."/>
            <person name="Ambacheew D."/>
            <person name="Muzemil S."/>
            <person name="Studholme D.J."/>
        </authorList>
    </citation>
    <scope>NUCLEOTIDE SEQUENCE [LARGE SCALE GENOMIC DNA]</scope>
</reference>
<keyword evidence="1" id="KW-0732">Signal</keyword>
<evidence type="ECO:0000313" key="2">
    <source>
        <dbReference type="EMBL" id="RRT58109.1"/>
    </source>
</evidence>
<evidence type="ECO:0000256" key="1">
    <source>
        <dbReference type="SAM" id="SignalP"/>
    </source>
</evidence>
<comment type="caution">
    <text evidence="2">The sequence shown here is derived from an EMBL/GenBank/DDBJ whole genome shotgun (WGS) entry which is preliminary data.</text>
</comment>
<dbReference type="AlphaFoldDB" id="A0A426Z2A3"/>
<organism evidence="2 3">
    <name type="scientific">Ensete ventricosum</name>
    <name type="common">Abyssinian banana</name>
    <name type="synonym">Musa ensete</name>
    <dbReference type="NCBI Taxonomy" id="4639"/>
    <lineage>
        <taxon>Eukaryota</taxon>
        <taxon>Viridiplantae</taxon>
        <taxon>Streptophyta</taxon>
        <taxon>Embryophyta</taxon>
        <taxon>Tracheophyta</taxon>
        <taxon>Spermatophyta</taxon>
        <taxon>Magnoliopsida</taxon>
        <taxon>Liliopsida</taxon>
        <taxon>Zingiberales</taxon>
        <taxon>Musaceae</taxon>
        <taxon>Ensete</taxon>
    </lineage>
</organism>
<evidence type="ECO:0000313" key="3">
    <source>
        <dbReference type="Proteomes" id="UP000287651"/>
    </source>
</evidence>
<proteinExistence type="predicted"/>
<dbReference type="Proteomes" id="UP000287651">
    <property type="component" value="Unassembled WGS sequence"/>
</dbReference>
<accession>A0A426Z2A3</accession>
<protein>
    <submittedName>
        <fullName evidence="2">Uncharacterized protein</fullName>
    </submittedName>
</protein>